<feature type="region of interest" description="Disordered" evidence="1">
    <location>
        <begin position="71"/>
        <end position="102"/>
    </location>
</feature>
<evidence type="ECO:0000313" key="4">
    <source>
        <dbReference type="Proteomes" id="UP000807469"/>
    </source>
</evidence>
<protein>
    <recommendedName>
        <fullName evidence="2">BHLH domain-containing protein</fullName>
    </recommendedName>
</protein>
<gene>
    <name evidence="3" type="ORF">BDN70DRAFT_821348</name>
</gene>
<sequence length="102" mass="11230">MPAKPYTPRASTTGPDPSDLPLPPAKRGRKPGPLSRTAREAQRRLNHSIIEKARRTKINDALAALKQLVPVNYGQPQKQAADATGSREQCNDDEDEDDDNDE</sequence>
<feature type="compositionally biased region" description="Acidic residues" evidence="1">
    <location>
        <begin position="91"/>
        <end position="102"/>
    </location>
</feature>
<comment type="caution">
    <text evidence="3">The sequence shown here is derived from an EMBL/GenBank/DDBJ whole genome shotgun (WGS) entry which is preliminary data.</text>
</comment>
<feature type="non-terminal residue" evidence="3">
    <location>
        <position position="102"/>
    </location>
</feature>
<dbReference type="Gene3D" id="4.10.280.10">
    <property type="entry name" value="Helix-loop-helix DNA-binding domain"/>
    <property type="match status" value="1"/>
</dbReference>
<evidence type="ECO:0000259" key="2">
    <source>
        <dbReference type="PROSITE" id="PS50888"/>
    </source>
</evidence>
<dbReference type="Proteomes" id="UP000807469">
    <property type="component" value="Unassembled WGS sequence"/>
</dbReference>
<dbReference type="Pfam" id="PF00010">
    <property type="entry name" value="HLH"/>
    <property type="match status" value="1"/>
</dbReference>
<evidence type="ECO:0000256" key="1">
    <source>
        <dbReference type="SAM" id="MobiDB-lite"/>
    </source>
</evidence>
<dbReference type="GO" id="GO:0046983">
    <property type="term" value="F:protein dimerization activity"/>
    <property type="evidence" value="ECO:0007669"/>
    <property type="project" value="InterPro"/>
</dbReference>
<accession>A0A9P5YKT5</accession>
<reference evidence="3" key="1">
    <citation type="submission" date="2020-11" db="EMBL/GenBank/DDBJ databases">
        <authorList>
            <consortium name="DOE Joint Genome Institute"/>
            <person name="Ahrendt S."/>
            <person name="Riley R."/>
            <person name="Andreopoulos W."/>
            <person name="Labutti K."/>
            <person name="Pangilinan J."/>
            <person name="Ruiz-Duenas F.J."/>
            <person name="Barrasa J.M."/>
            <person name="Sanchez-Garcia M."/>
            <person name="Camarero S."/>
            <person name="Miyauchi S."/>
            <person name="Serrano A."/>
            <person name="Linde D."/>
            <person name="Babiker R."/>
            <person name="Drula E."/>
            <person name="Ayuso-Fernandez I."/>
            <person name="Pacheco R."/>
            <person name="Padilla G."/>
            <person name="Ferreira P."/>
            <person name="Barriuso J."/>
            <person name="Kellner H."/>
            <person name="Castanera R."/>
            <person name="Alfaro M."/>
            <person name="Ramirez L."/>
            <person name="Pisabarro A.G."/>
            <person name="Kuo A."/>
            <person name="Tritt A."/>
            <person name="Lipzen A."/>
            <person name="He G."/>
            <person name="Yan M."/>
            <person name="Ng V."/>
            <person name="Cullen D."/>
            <person name="Martin F."/>
            <person name="Rosso M.-N."/>
            <person name="Henrissat B."/>
            <person name="Hibbett D."/>
            <person name="Martinez A.T."/>
            <person name="Grigoriev I.V."/>
        </authorList>
    </citation>
    <scope>NUCLEOTIDE SEQUENCE</scope>
    <source>
        <strain evidence="3">CIRM-BRFM 674</strain>
    </source>
</reference>
<dbReference type="InterPro" id="IPR011598">
    <property type="entry name" value="bHLH_dom"/>
</dbReference>
<organism evidence="3 4">
    <name type="scientific">Pholiota conissans</name>
    <dbReference type="NCBI Taxonomy" id="109636"/>
    <lineage>
        <taxon>Eukaryota</taxon>
        <taxon>Fungi</taxon>
        <taxon>Dikarya</taxon>
        <taxon>Basidiomycota</taxon>
        <taxon>Agaricomycotina</taxon>
        <taxon>Agaricomycetes</taxon>
        <taxon>Agaricomycetidae</taxon>
        <taxon>Agaricales</taxon>
        <taxon>Agaricineae</taxon>
        <taxon>Strophariaceae</taxon>
        <taxon>Pholiota</taxon>
    </lineage>
</organism>
<dbReference type="OrthoDB" id="690068at2759"/>
<dbReference type="EMBL" id="MU155987">
    <property type="protein sequence ID" value="KAF9470460.1"/>
    <property type="molecule type" value="Genomic_DNA"/>
</dbReference>
<feature type="region of interest" description="Disordered" evidence="1">
    <location>
        <begin position="1"/>
        <end position="41"/>
    </location>
</feature>
<dbReference type="InterPro" id="IPR036638">
    <property type="entry name" value="HLH_DNA-bd_sf"/>
</dbReference>
<dbReference type="AlphaFoldDB" id="A0A9P5YKT5"/>
<feature type="domain" description="BHLH" evidence="2">
    <location>
        <begin position="42"/>
        <end position="102"/>
    </location>
</feature>
<keyword evidence="4" id="KW-1185">Reference proteome</keyword>
<evidence type="ECO:0000313" key="3">
    <source>
        <dbReference type="EMBL" id="KAF9470460.1"/>
    </source>
</evidence>
<proteinExistence type="predicted"/>
<name>A0A9P5YKT5_9AGAR</name>
<dbReference type="SUPFAM" id="SSF47459">
    <property type="entry name" value="HLH, helix-loop-helix DNA-binding domain"/>
    <property type="match status" value="1"/>
</dbReference>
<dbReference type="PROSITE" id="PS50888">
    <property type="entry name" value="BHLH"/>
    <property type="match status" value="1"/>
</dbReference>